<evidence type="ECO:0000259" key="3">
    <source>
        <dbReference type="Pfam" id="PF00534"/>
    </source>
</evidence>
<keyword evidence="2" id="KW-0808">Transferase</keyword>
<dbReference type="RefSeq" id="WP_307238324.1">
    <property type="nucleotide sequence ID" value="NZ_JAUSQZ010000001.1"/>
</dbReference>
<dbReference type="PANTHER" id="PTHR45947">
    <property type="entry name" value="SULFOQUINOVOSYL TRANSFERASE SQD2"/>
    <property type="match status" value="1"/>
</dbReference>
<evidence type="ECO:0000259" key="4">
    <source>
        <dbReference type="Pfam" id="PF13579"/>
    </source>
</evidence>
<evidence type="ECO:0000313" key="5">
    <source>
        <dbReference type="EMBL" id="MDP9824998.1"/>
    </source>
</evidence>
<dbReference type="Gene3D" id="3.40.50.2000">
    <property type="entry name" value="Glycogen Phosphorylase B"/>
    <property type="match status" value="2"/>
</dbReference>
<evidence type="ECO:0000313" key="6">
    <source>
        <dbReference type="Proteomes" id="UP001235712"/>
    </source>
</evidence>
<dbReference type="InterPro" id="IPR001296">
    <property type="entry name" value="Glyco_trans_1"/>
</dbReference>
<dbReference type="Proteomes" id="UP001235712">
    <property type="component" value="Unassembled WGS sequence"/>
</dbReference>
<name>A0ABT9NX41_9ACTN</name>
<organism evidence="5 6">
    <name type="scientific">Kineosporia succinea</name>
    <dbReference type="NCBI Taxonomy" id="84632"/>
    <lineage>
        <taxon>Bacteria</taxon>
        <taxon>Bacillati</taxon>
        <taxon>Actinomycetota</taxon>
        <taxon>Actinomycetes</taxon>
        <taxon>Kineosporiales</taxon>
        <taxon>Kineosporiaceae</taxon>
        <taxon>Kineosporia</taxon>
    </lineage>
</organism>
<evidence type="ECO:0000256" key="2">
    <source>
        <dbReference type="ARBA" id="ARBA00022679"/>
    </source>
</evidence>
<dbReference type="PANTHER" id="PTHR45947:SF3">
    <property type="entry name" value="SULFOQUINOVOSYL TRANSFERASE SQD2"/>
    <property type="match status" value="1"/>
</dbReference>
<keyword evidence="6" id="KW-1185">Reference proteome</keyword>
<dbReference type="InterPro" id="IPR028098">
    <property type="entry name" value="Glyco_trans_4-like_N"/>
</dbReference>
<dbReference type="SUPFAM" id="SSF53756">
    <property type="entry name" value="UDP-Glycosyltransferase/glycogen phosphorylase"/>
    <property type="match status" value="1"/>
</dbReference>
<gene>
    <name evidence="5" type="ORF">J2S57_000747</name>
</gene>
<dbReference type="Pfam" id="PF00534">
    <property type="entry name" value="Glycos_transf_1"/>
    <property type="match status" value="1"/>
</dbReference>
<keyword evidence="1" id="KW-0328">Glycosyltransferase</keyword>
<evidence type="ECO:0000256" key="1">
    <source>
        <dbReference type="ARBA" id="ARBA00022676"/>
    </source>
</evidence>
<accession>A0ABT9NX41</accession>
<feature type="domain" description="Glycosyl transferase family 1" evidence="3">
    <location>
        <begin position="200"/>
        <end position="354"/>
    </location>
</feature>
<comment type="caution">
    <text evidence="5">The sequence shown here is derived from an EMBL/GenBank/DDBJ whole genome shotgun (WGS) entry which is preliminary data.</text>
</comment>
<dbReference type="InterPro" id="IPR050194">
    <property type="entry name" value="Glycosyltransferase_grp1"/>
</dbReference>
<dbReference type="EMBL" id="JAUSQZ010000001">
    <property type="protein sequence ID" value="MDP9824998.1"/>
    <property type="molecule type" value="Genomic_DNA"/>
</dbReference>
<feature type="domain" description="Glycosyltransferase subfamily 4-like N-terminal" evidence="4">
    <location>
        <begin position="17"/>
        <end position="167"/>
    </location>
</feature>
<protein>
    <submittedName>
        <fullName evidence="5">Glycosyltransferase involved in cell wall biosynthesis</fullName>
    </submittedName>
</protein>
<dbReference type="Pfam" id="PF13579">
    <property type="entry name" value="Glyco_trans_4_4"/>
    <property type="match status" value="1"/>
</dbReference>
<reference evidence="5 6" key="1">
    <citation type="submission" date="2023-07" db="EMBL/GenBank/DDBJ databases">
        <title>Sequencing the genomes of 1000 actinobacteria strains.</title>
        <authorList>
            <person name="Klenk H.-P."/>
        </authorList>
    </citation>
    <scope>NUCLEOTIDE SEQUENCE [LARGE SCALE GENOMIC DNA]</scope>
    <source>
        <strain evidence="5 6">DSM 44388</strain>
    </source>
</reference>
<sequence>MTLSVMRVAASVSPLDGGPATGILALSRELRLAGTEDTIYATDAHGAGHLRKTDLPSTNQPHVNLSRVHSPRALKPALGMSIRILLGIRHVDVVHIHGFYLFHSALAAVTARLMKKPYIIQPHGVFEPYQEKRSRGRKNAYMRVIGDQVLRHAAGLIFATEAEQANAKAVIERYSLTSWIMPLGADATAVPPNPPGTPHEPTVLFLARLASKKRVDLAIKAMPIVLESQPRARLLIAGEGDMELVETPLAELAPEVQERISVIGFVEGDAKAAAFAQADAYVLASENENFGISVAEALATATPVIISDQVAIAPAVETSEAGIIVSSLTPEAVADAILRVLDPDTNQVMSQHAKELANREFSWSATARTAEGIYRDLLPPS</sequence>
<proteinExistence type="predicted"/>